<gene>
    <name evidence="2" type="ORF">CGI_10005174</name>
</gene>
<dbReference type="EMBL" id="JH816846">
    <property type="protein sequence ID" value="EKC20874.1"/>
    <property type="molecule type" value="Genomic_DNA"/>
</dbReference>
<evidence type="ECO:0000313" key="2">
    <source>
        <dbReference type="EMBL" id="EKC20874.1"/>
    </source>
</evidence>
<feature type="compositionally biased region" description="Basic and acidic residues" evidence="1">
    <location>
        <begin position="1076"/>
        <end position="1093"/>
    </location>
</feature>
<dbReference type="InterPro" id="IPR009836">
    <property type="entry name" value="GRDP-like"/>
</dbReference>
<dbReference type="Pfam" id="PF07173">
    <property type="entry name" value="GRDP-like"/>
    <property type="match status" value="1"/>
</dbReference>
<protein>
    <submittedName>
        <fullName evidence="2">Uncharacterized protein</fullName>
    </submittedName>
</protein>
<name>K1PPS7_MAGGI</name>
<dbReference type="PANTHER" id="PTHR34365">
    <property type="entry name" value="ENOLASE (DUF1399)"/>
    <property type="match status" value="1"/>
</dbReference>
<dbReference type="HOGENOM" id="CLU_273138_0_0_1"/>
<accession>K1PPS7</accession>
<dbReference type="AlphaFoldDB" id="K1PPS7"/>
<organism evidence="2">
    <name type="scientific">Magallana gigas</name>
    <name type="common">Pacific oyster</name>
    <name type="synonym">Crassostrea gigas</name>
    <dbReference type="NCBI Taxonomy" id="29159"/>
    <lineage>
        <taxon>Eukaryota</taxon>
        <taxon>Metazoa</taxon>
        <taxon>Spiralia</taxon>
        <taxon>Lophotrochozoa</taxon>
        <taxon>Mollusca</taxon>
        <taxon>Bivalvia</taxon>
        <taxon>Autobranchia</taxon>
        <taxon>Pteriomorphia</taxon>
        <taxon>Ostreida</taxon>
        <taxon>Ostreoidea</taxon>
        <taxon>Ostreidae</taxon>
        <taxon>Magallana</taxon>
    </lineage>
</organism>
<sequence length="1180" mass="130588">MTRYEINLPGFGLDLIRASQDEYDFLLKVDGLEYLRNDAVLQYAIHRYENLWLPLVASLNDEYILPECLEPPVDIAWVWHCHMLSPHNYASYCKSCFGKVLNHSVSKSRDAQEFTTSTWLLHYPNEPFDLSHDIVKRKISDVPPYRTKRDSFDLLEAIHRQQDFVYNIQLPHYRNLMFLETAVTRYKKYLLLIKKHPTKFLVPSYDIDLIWHTHQLHPIDYERVTKSLLGRMLNHDDTDSDRNHGSKLSNAYQETRKLWQEEYGEAFAKPGAMYRGDSPKGRLYLLTKQDIEGFSGRNAEVVIKSISISLPNAVGDKNIKLKLLKNNWSKGIQFIEKLTGKVGNMTWNNLNVQFAYGPSDATLVFVLATRNTFFGGGSKEIGGFQERLGQYLQNPEFYNGGNIRFERNLHMLSKTLAAKCTVTGSVGRPILGGIVLFLEPGTYEEANMPTNMDQMWGPVPLLKSDAENICQVASHRLRNSNGSIVFTCRIIHSVKMMTSVVQVFFQDKLAAIAHVIGTDQLPIKSQTTSNLFLNPDAGERAVLIKTGDGDYMILIGTWTGFALGIAGRREFSQRLSLPKNMTRNNLNIQFLFGPSDAWLIFQLTTKTFFRKVWNVVGTLKVKFGKHLKNPNRHNGGDFKLEEDMIMESRKPAVKCTVIVSIGRPSLAGIVLVLEQDTFKEVSMPTNDDKVWRFVPVIKSGATNISQVATHRLWNLNGDVVFTSRIIHNVYLMTSFVHVFFYSQMAAVAHVIGTDQLPIESQTSGNISLNPSAGERAILIKTGHGDSMILVGKWTGFVWAYIKSFLQRIQLFLLQGREEIPGNPGHLELKVYQIDPKSVSTEEKLHLSLNHSLVYGGLTLDFNNGTITCTRTKTYKIVEYVAFSFSVALLYNLCVPRSKWTPEKNARRDNVVKAPGANMSFMTAAGLLLFYTPSNHYMYCYFPVLFCTRCAAGKPLSDSCGNESDQRQCVINSDKGDFGDCSVKDIEGANDEKTPKHVHLLKIKDLAKATGFSDESLSLLKAAGLLYSTPYNFYVYYNYGANVYARCTARHSVPEACGIELDQSRCVINSNNGEFGGEKGSRKGNGDGTDKGVGDNKNVSSAGGHNGNVGGVGVVSGGDRVRHGGDGGRIGDVDYGCGERGGFGGGCGAGGCRGGGACGGGCGGGGCGGGGGGGCGGCGCD</sequence>
<dbReference type="InParanoid" id="K1PPS7"/>
<evidence type="ECO:0000256" key="1">
    <source>
        <dbReference type="SAM" id="MobiDB-lite"/>
    </source>
</evidence>
<proteinExistence type="predicted"/>
<dbReference type="PANTHER" id="PTHR34365:SF7">
    <property type="entry name" value="GLYCINE-RICH DOMAIN-CONTAINING PROTEIN 1"/>
    <property type="match status" value="1"/>
</dbReference>
<reference evidence="2" key="1">
    <citation type="journal article" date="2012" name="Nature">
        <title>The oyster genome reveals stress adaptation and complexity of shell formation.</title>
        <authorList>
            <person name="Zhang G."/>
            <person name="Fang X."/>
            <person name="Guo X."/>
            <person name="Li L."/>
            <person name="Luo R."/>
            <person name="Xu F."/>
            <person name="Yang P."/>
            <person name="Zhang L."/>
            <person name="Wang X."/>
            <person name="Qi H."/>
            <person name="Xiong Z."/>
            <person name="Que H."/>
            <person name="Xie Y."/>
            <person name="Holland P.W."/>
            <person name="Paps J."/>
            <person name="Zhu Y."/>
            <person name="Wu F."/>
            <person name="Chen Y."/>
            <person name="Wang J."/>
            <person name="Peng C."/>
            <person name="Meng J."/>
            <person name="Yang L."/>
            <person name="Liu J."/>
            <person name="Wen B."/>
            <person name="Zhang N."/>
            <person name="Huang Z."/>
            <person name="Zhu Q."/>
            <person name="Feng Y."/>
            <person name="Mount A."/>
            <person name="Hedgecock D."/>
            <person name="Xu Z."/>
            <person name="Liu Y."/>
            <person name="Domazet-Loso T."/>
            <person name="Du Y."/>
            <person name="Sun X."/>
            <person name="Zhang S."/>
            <person name="Liu B."/>
            <person name="Cheng P."/>
            <person name="Jiang X."/>
            <person name="Li J."/>
            <person name="Fan D."/>
            <person name="Wang W."/>
            <person name="Fu W."/>
            <person name="Wang T."/>
            <person name="Wang B."/>
            <person name="Zhang J."/>
            <person name="Peng Z."/>
            <person name="Li Y."/>
            <person name="Li N."/>
            <person name="Wang J."/>
            <person name="Chen M."/>
            <person name="He Y."/>
            <person name="Tan F."/>
            <person name="Song X."/>
            <person name="Zheng Q."/>
            <person name="Huang R."/>
            <person name="Yang H."/>
            <person name="Du X."/>
            <person name="Chen L."/>
            <person name="Yang M."/>
            <person name="Gaffney P.M."/>
            <person name="Wang S."/>
            <person name="Luo L."/>
            <person name="She Z."/>
            <person name="Ming Y."/>
            <person name="Huang W."/>
            <person name="Zhang S."/>
            <person name="Huang B."/>
            <person name="Zhang Y."/>
            <person name="Qu T."/>
            <person name="Ni P."/>
            <person name="Miao G."/>
            <person name="Wang J."/>
            <person name="Wang Q."/>
            <person name="Steinberg C.E."/>
            <person name="Wang H."/>
            <person name="Li N."/>
            <person name="Qian L."/>
            <person name="Zhang G."/>
            <person name="Li Y."/>
            <person name="Yang H."/>
            <person name="Liu X."/>
            <person name="Wang J."/>
            <person name="Yin Y."/>
            <person name="Wang J."/>
        </authorList>
    </citation>
    <scope>NUCLEOTIDE SEQUENCE [LARGE SCALE GENOMIC DNA]</scope>
    <source>
        <strain evidence="2">05x7-T-G4-1.051#20</strain>
    </source>
</reference>
<feature type="region of interest" description="Disordered" evidence="1">
    <location>
        <begin position="1076"/>
        <end position="1110"/>
    </location>
</feature>